<dbReference type="SUPFAM" id="SSF55785">
    <property type="entry name" value="PYP-like sensor domain (PAS domain)"/>
    <property type="match status" value="2"/>
</dbReference>
<dbReference type="PROSITE" id="PS50109">
    <property type="entry name" value="HIS_KIN"/>
    <property type="match status" value="1"/>
</dbReference>
<evidence type="ECO:0000313" key="12">
    <source>
        <dbReference type="EMBL" id="MDY7231439.1"/>
    </source>
</evidence>
<evidence type="ECO:0000256" key="1">
    <source>
        <dbReference type="ARBA" id="ARBA00000085"/>
    </source>
</evidence>
<dbReference type="InterPro" id="IPR003018">
    <property type="entry name" value="GAF"/>
</dbReference>
<dbReference type="PANTHER" id="PTHR42878">
    <property type="entry name" value="TWO-COMPONENT HISTIDINE KINASE"/>
    <property type="match status" value="1"/>
</dbReference>
<dbReference type="InterPro" id="IPR011006">
    <property type="entry name" value="CheY-like_superfamily"/>
</dbReference>
<evidence type="ECO:0000259" key="11">
    <source>
        <dbReference type="PROSITE" id="PS50113"/>
    </source>
</evidence>
<keyword evidence="13" id="KW-1185">Reference proteome</keyword>
<dbReference type="InterPro" id="IPR036097">
    <property type="entry name" value="HisK_dim/P_sf"/>
</dbReference>
<dbReference type="InterPro" id="IPR013656">
    <property type="entry name" value="PAS_4"/>
</dbReference>
<dbReference type="SMART" id="SM00388">
    <property type="entry name" value="HisKA"/>
    <property type="match status" value="1"/>
</dbReference>
<sequence>MLDTPPKASILLVDDLPANLLALEALLAPFGHRLVRAASGHEALRCTLQEDFAVILMDVRLGDMSGIEVTAMLRDRERTRHTPVLLVTAASSDDVELMQGYAHGAVDYLRKPIVPEVLRTKVAVFVDLYLTRETVRRREEQLRLREREALENAHREHLHHLFMQAPAGIAITRGRDFVFEFVNPIYEQIAGRPVPVGRKMREVLPEIAHQPALMAPLRGVMETGQPFLGTEFPMRWDRHGTGVMEEGFFNLMYQPVREAEGHVSGVITFSVEVTEQVLARRQAEHLAEDLRRQKEALRVSEERVRLAVASASLGTWDFNPVTRELQCDARCRELLGLPPEGDIAYEDFLSGLHPGEREHIEQAIRRSFEPEGSGDFDEEYRTLGLRDGVERWVRAKGRARFEQGRAARFTGTVQDITERKHSEEERTRLLLRERHRAEQLKGLAEASVAINGASSLETVLSIATEWARALVGAHQAVSSMAENQDWEQAITSVSLSDKYVPWKDSLQAPEGSGLYALVCETNQPMRLTQEQLEAHPRWKAMARHADKHPPMRGWLAAPMVGRDGRSLGLIQLSDKLEGDFSEEDESIVVQLAQMASVAVENVRLYVDLEHRVQERTLQLQEVNRELESFSYSVSHDLRAPLRHITGFAQLLERRSGATLDEASRGFLKTIVTAAQQGGTLVDDLLSFARMGRAELHKKTVDLGVLMGEVRHELEADAGGRAIDWRIGSLPMVNADPVLLRQVVRNLLGNALKYTRPTTHAVIEVGARESEGEVEVWVRDNGVGFEMQYVDKLFGVFQRLHTVDQFEGTGIGLANVRRIISRHGGRTWAEGAVGQGATFHFSLPLATPEVKDTHRRD</sequence>
<dbReference type="InterPro" id="IPR036890">
    <property type="entry name" value="HATPase_C_sf"/>
</dbReference>
<organism evidence="12 13">
    <name type="scientific">Hyalangium rubrum</name>
    <dbReference type="NCBI Taxonomy" id="3103134"/>
    <lineage>
        <taxon>Bacteria</taxon>
        <taxon>Pseudomonadati</taxon>
        <taxon>Myxococcota</taxon>
        <taxon>Myxococcia</taxon>
        <taxon>Myxococcales</taxon>
        <taxon>Cystobacterineae</taxon>
        <taxon>Archangiaceae</taxon>
        <taxon>Hyalangium</taxon>
    </lineage>
</organism>
<keyword evidence="12" id="KW-0067">ATP-binding</keyword>
<evidence type="ECO:0000256" key="3">
    <source>
        <dbReference type="ARBA" id="ARBA00022553"/>
    </source>
</evidence>
<dbReference type="SMART" id="SM00065">
    <property type="entry name" value="GAF"/>
    <property type="match status" value="1"/>
</dbReference>
<evidence type="ECO:0000256" key="4">
    <source>
        <dbReference type="ARBA" id="ARBA00022679"/>
    </source>
</evidence>
<dbReference type="Pfam" id="PF08448">
    <property type="entry name" value="PAS_4"/>
    <property type="match status" value="1"/>
</dbReference>
<dbReference type="RefSeq" id="WP_321550148.1">
    <property type="nucleotide sequence ID" value="NZ_JAXIVS010000014.1"/>
</dbReference>
<evidence type="ECO:0000313" key="13">
    <source>
        <dbReference type="Proteomes" id="UP001291309"/>
    </source>
</evidence>
<protein>
    <recommendedName>
        <fullName evidence="2">histidine kinase</fullName>
        <ecNumber evidence="2">2.7.13.3</ecNumber>
    </recommendedName>
</protein>
<dbReference type="InterPro" id="IPR035965">
    <property type="entry name" value="PAS-like_dom_sf"/>
</dbReference>
<proteinExistence type="predicted"/>
<dbReference type="Gene3D" id="3.30.450.40">
    <property type="match status" value="1"/>
</dbReference>
<comment type="caution">
    <text evidence="12">The sequence shown here is derived from an EMBL/GenBank/DDBJ whole genome shotgun (WGS) entry which is preliminary data.</text>
</comment>
<evidence type="ECO:0000256" key="5">
    <source>
        <dbReference type="ARBA" id="ARBA00022777"/>
    </source>
</evidence>
<evidence type="ECO:0000256" key="7">
    <source>
        <dbReference type="PROSITE-ProRule" id="PRU00169"/>
    </source>
</evidence>
<keyword evidence="12" id="KW-0547">Nucleotide-binding</keyword>
<dbReference type="InterPro" id="IPR005467">
    <property type="entry name" value="His_kinase_dom"/>
</dbReference>
<dbReference type="SUPFAM" id="SSF52172">
    <property type="entry name" value="CheY-like"/>
    <property type="match status" value="1"/>
</dbReference>
<dbReference type="Gene3D" id="3.30.450.20">
    <property type="entry name" value="PAS domain"/>
    <property type="match status" value="2"/>
</dbReference>
<dbReference type="EMBL" id="JAXIVS010000014">
    <property type="protein sequence ID" value="MDY7231439.1"/>
    <property type="molecule type" value="Genomic_DNA"/>
</dbReference>
<dbReference type="PROSITE" id="PS50113">
    <property type="entry name" value="PAC"/>
    <property type="match status" value="1"/>
</dbReference>
<dbReference type="SUPFAM" id="SSF55781">
    <property type="entry name" value="GAF domain-like"/>
    <property type="match status" value="1"/>
</dbReference>
<dbReference type="PRINTS" id="PR00344">
    <property type="entry name" value="BCTRLSENSOR"/>
</dbReference>
<dbReference type="CDD" id="cd00130">
    <property type="entry name" value="PAS"/>
    <property type="match status" value="1"/>
</dbReference>
<dbReference type="InterPro" id="IPR029016">
    <property type="entry name" value="GAF-like_dom_sf"/>
</dbReference>
<dbReference type="Gene3D" id="3.40.50.2300">
    <property type="match status" value="1"/>
</dbReference>
<accession>A0ABU5HD99</accession>
<dbReference type="Pfam" id="PF00072">
    <property type="entry name" value="Response_reg"/>
    <property type="match status" value="1"/>
</dbReference>
<name>A0ABU5HD99_9BACT</name>
<dbReference type="SMART" id="SM00387">
    <property type="entry name" value="HATPase_c"/>
    <property type="match status" value="1"/>
</dbReference>
<feature type="domain" description="Response regulatory" evidence="9">
    <location>
        <begin position="9"/>
        <end position="126"/>
    </location>
</feature>
<dbReference type="Pfam" id="PF08447">
    <property type="entry name" value="PAS_3"/>
    <property type="match status" value="1"/>
</dbReference>
<evidence type="ECO:0000256" key="6">
    <source>
        <dbReference type="ARBA" id="ARBA00023136"/>
    </source>
</evidence>
<evidence type="ECO:0000256" key="2">
    <source>
        <dbReference type="ARBA" id="ARBA00012438"/>
    </source>
</evidence>
<feature type="domain" description="Histidine kinase" evidence="8">
    <location>
        <begin position="632"/>
        <end position="846"/>
    </location>
</feature>
<dbReference type="Gene3D" id="1.10.287.130">
    <property type="match status" value="1"/>
</dbReference>
<dbReference type="InterPro" id="IPR013655">
    <property type="entry name" value="PAS_fold_3"/>
</dbReference>
<dbReference type="Pfam" id="PF00512">
    <property type="entry name" value="HisKA"/>
    <property type="match status" value="1"/>
</dbReference>
<dbReference type="InterPro" id="IPR000014">
    <property type="entry name" value="PAS"/>
</dbReference>
<dbReference type="Gene3D" id="2.10.70.100">
    <property type="match status" value="1"/>
</dbReference>
<dbReference type="CDD" id="cd00082">
    <property type="entry name" value="HisKA"/>
    <property type="match status" value="1"/>
</dbReference>
<dbReference type="EC" id="2.7.13.3" evidence="2"/>
<keyword evidence="6" id="KW-0472">Membrane</keyword>
<evidence type="ECO:0000259" key="9">
    <source>
        <dbReference type="PROSITE" id="PS50110"/>
    </source>
</evidence>
<feature type="domain" description="PAS" evidence="10">
    <location>
        <begin position="300"/>
        <end position="371"/>
    </location>
</feature>
<dbReference type="GO" id="GO:0005524">
    <property type="term" value="F:ATP binding"/>
    <property type="evidence" value="ECO:0007669"/>
    <property type="project" value="UniProtKB-KW"/>
</dbReference>
<dbReference type="InterPro" id="IPR003594">
    <property type="entry name" value="HATPase_dom"/>
</dbReference>
<keyword evidence="3 7" id="KW-0597">Phosphoprotein</keyword>
<dbReference type="InterPro" id="IPR004358">
    <property type="entry name" value="Sig_transdc_His_kin-like_C"/>
</dbReference>
<dbReference type="Pfam" id="PF01590">
    <property type="entry name" value="GAF"/>
    <property type="match status" value="1"/>
</dbReference>
<dbReference type="InterPro" id="IPR001789">
    <property type="entry name" value="Sig_transdc_resp-reg_receiver"/>
</dbReference>
<evidence type="ECO:0000259" key="10">
    <source>
        <dbReference type="PROSITE" id="PS50112"/>
    </source>
</evidence>
<dbReference type="Pfam" id="PF02518">
    <property type="entry name" value="HATPase_c"/>
    <property type="match status" value="1"/>
</dbReference>
<keyword evidence="4" id="KW-0808">Transferase</keyword>
<dbReference type="PANTHER" id="PTHR42878:SF15">
    <property type="entry name" value="BACTERIOPHYTOCHROME"/>
    <property type="match status" value="1"/>
</dbReference>
<dbReference type="Proteomes" id="UP001291309">
    <property type="component" value="Unassembled WGS sequence"/>
</dbReference>
<feature type="modified residue" description="4-aspartylphosphate" evidence="7">
    <location>
        <position position="58"/>
    </location>
</feature>
<dbReference type="SMART" id="SM00091">
    <property type="entry name" value="PAS"/>
    <property type="match status" value="2"/>
</dbReference>
<comment type="catalytic activity">
    <reaction evidence="1">
        <text>ATP + protein L-histidine = ADP + protein N-phospho-L-histidine.</text>
        <dbReference type="EC" id="2.7.13.3"/>
    </reaction>
</comment>
<dbReference type="InterPro" id="IPR050351">
    <property type="entry name" value="BphY/WalK/GraS-like"/>
</dbReference>
<keyword evidence="5" id="KW-0418">Kinase</keyword>
<evidence type="ECO:0000259" key="8">
    <source>
        <dbReference type="PROSITE" id="PS50109"/>
    </source>
</evidence>
<dbReference type="Gene3D" id="3.30.565.10">
    <property type="entry name" value="Histidine kinase-like ATPase, C-terminal domain"/>
    <property type="match status" value="1"/>
</dbReference>
<dbReference type="SUPFAM" id="SSF55874">
    <property type="entry name" value="ATPase domain of HSP90 chaperone/DNA topoisomerase II/histidine kinase"/>
    <property type="match status" value="1"/>
</dbReference>
<dbReference type="PROSITE" id="PS50110">
    <property type="entry name" value="RESPONSE_REGULATORY"/>
    <property type="match status" value="1"/>
</dbReference>
<dbReference type="SMART" id="SM00448">
    <property type="entry name" value="REC"/>
    <property type="match status" value="1"/>
</dbReference>
<dbReference type="PROSITE" id="PS50112">
    <property type="entry name" value="PAS"/>
    <property type="match status" value="1"/>
</dbReference>
<dbReference type="InterPro" id="IPR003661">
    <property type="entry name" value="HisK_dim/P_dom"/>
</dbReference>
<gene>
    <name evidence="12" type="ORF">SYV04_33920</name>
</gene>
<feature type="domain" description="PAC" evidence="11">
    <location>
        <begin position="376"/>
        <end position="428"/>
    </location>
</feature>
<dbReference type="NCBIfam" id="TIGR00229">
    <property type="entry name" value="sensory_box"/>
    <property type="match status" value="1"/>
</dbReference>
<dbReference type="InterPro" id="IPR000700">
    <property type="entry name" value="PAS-assoc_C"/>
</dbReference>
<reference evidence="12 13" key="1">
    <citation type="submission" date="2023-12" db="EMBL/GenBank/DDBJ databases">
        <title>the genome sequence of Hyalangium sp. s54d21.</title>
        <authorList>
            <person name="Zhang X."/>
        </authorList>
    </citation>
    <scope>NUCLEOTIDE SEQUENCE [LARGE SCALE GENOMIC DNA]</scope>
    <source>
        <strain evidence="13">s54d21</strain>
    </source>
</reference>
<dbReference type="SUPFAM" id="SSF47384">
    <property type="entry name" value="Homodimeric domain of signal transducing histidine kinase"/>
    <property type="match status" value="1"/>
</dbReference>